<comment type="caution">
    <text evidence="11">The sequence shown here is derived from an EMBL/GenBank/DDBJ whole genome shotgun (WGS) entry which is preliminary data.</text>
</comment>
<evidence type="ECO:0000256" key="7">
    <source>
        <dbReference type="ARBA" id="ARBA00023163"/>
    </source>
</evidence>
<dbReference type="Pfam" id="PF01192">
    <property type="entry name" value="RNA_pol_Rpb6"/>
    <property type="match status" value="1"/>
</dbReference>
<keyword evidence="4 10" id="KW-0240">DNA-directed RNA polymerase</keyword>
<dbReference type="GO" id="GO:0003899">
    <property type="term" value="F:DNA-directed RNA polymerase activity"/>
    <property type="evidence" value="ECO:0007669"/>
    <property type="project" value="UniProtKB-UniRule"/>
</dbReference>
<dbReference type="SUPFAM" id="SSF63562">
    <property type="entry name" value="RPB6/omega subunit-like"/>
    <property type="match status" value="1"/>
</dbReference>
<dbReference type="RefSeq" id="WP_087017310.1">
    <property type="nucleotide sequence ID" value="NZ_CP178353.1"/>
</dbReference>
<dbReference type="GO" id="GO:0000428">
    <property type="term" value="C:DNA-directed RNA polymerase complex"/>
    <property type="evidence" value="ECO:0007669"/>
    <property type="project" value="UniProtKB-KW"/>
</dbReference>
<evidence type="ECO:0000256" key="1">
    <source>
        <dbReference type="ARBA" id="ARBA00006711"/>
    </source>
</evidence>
<dbReference type="InterPro" id="IPR003716">
    <property type="entry name" value="DNA-dir_RNA_pol_omega"/>
</dbReference>
<dbReference type="Proteomes" id="UP000194903">
    <property type="component" value="Unassembled WGS sequence"/>
</dbReference>
<proteinExistence type="inferred from homology"/>
<dbReference type="EMBL" id="NHOC01000002">
    <property type="protein sequence ID" value="OUM21404.1"/>
    <property type="molecule type" value="Genomic_DNA"/>
</dbReference>
<evidence type="ECO:0000313" key="12">
    <source>
        <dbReference type="Proteomes" id="UP000194903"/>
    </source>
</evidence>
<dbReference type="OrthoDB" id="9815459at2"/>
<dbReference type="AlphaFoldDB" id="A0A252F6M4"/>
<dbReference type="EC" id="2.7.7.6" evidence="2 10"/>
<dbReference type="Gene3D" id="3.90.940.10">
    <property type="match status" value="1"/>
</dbReference>
<evidence type="ECO:0000256" key="3">
    <source>
        <dbReference type="ARBA" id="ARBA00013725"/>
    </source>
</evidence>
<evidence type="ECO:0000256" key="2">
    <source>
        <dbReference type="ARBA" id="ARBA00012418"/>
    </source>
</evidence>
<dbReference type="SMART" id="SM01409">
    <property type="entry name" value="RNA_pol_Rpb6"/>
    <property type="match status" value="1"/>
</dbReference>
<accession>A0A252F6M4</accession>
<keyword evidence="6 10" id="KW-0548">Nucleotidyltransferase</keyword>
<keyword evidence="7 10" id="KW-0804">Transcription</keyword>
<comment type="catalytic activity">
    <reaction evidence="9 10">
        <text>RNA(n) + a ribonucleoside 5'-triphosphate = RNA(n+1) + diphosphate</text>
        <dbReference type="Rhea" id="RHEA:21248"/>
        <dbReference type="Rhea" id="RHEA-COMP:14527"/>
        <dbReference type="Rhea" id="RHEA-COMP:17342"/>
        <dbReference type="ChEBI" id="CHEBI:33019"/>
        <dbReference type="ChEBI" id="CHEBI:61557"/>
        <dbReference type="ChEBI" id="CHEBI:140395"/>
        <dbReference type="EC" id="2.7.7.6"/>
    </reaction>
</comment>
<evidence type="ECO:0000256" key="9">
    <source>
        <dbReference type="ARBA" id="ARBA00048552"/>
    </source>
</evidence>
<name>A0A252F6M4_9FIRM</name>
<evidence type="ECO:0000313" key="11">
    <source>
        <dbReference type="EMBL" id="OUM21404.1"/>
    </source>
</evidence>
<evidence type="ECO:0000256" key="4">
    <source>
        <dbReference type="ARBA" id="ARBA00022478"/>
    </source>
</evidence>
<dbReference type="HAMAP" id="MF_00366">
    <property type="entry name" value="RNApol_bact_RpoZ"/>
    <property type="match status" value="1"/>
</dbReference>
<dbReference type="GO" id="GO:0003677">
    <property type="term" value="F:DNA binding"/>
    <property type="evidence" value="ECO:0007669"/>
    <property type="project" value="UniProtKB-UniRule"/>
</dbReference>
<evidence type="ECO:0000256" key="6">
    <source>
        <dbReference type="ARBA" id="ARBA00022695"/>
    </source>
</evidence>
<sequence>MLKPSMQDLMKRVNNRYLLVNLAAQRARDLSAEEENSGVKLEEKPIKIALDEICDDKIEYRPGPKPQAEDLLAAASAQDISAADDMLMSAEDEVVSLDDEADEAPVLEDL</sequence>
<dbReference type="NCBIfam" id="TIGR00690">
    <property type="entry name" value="rpoZ"/>
    <property type="match status" value="1"/>
</dbReference>
<comment type="function">
    <text evidence="10">Promotes RNA polymerase assembly. Latches the N- and C-terminal regions of the beta' subunit thereby facilitating its interaction with the beta and alpha subunits.</text>
</comment>
<comment type="subunit">
    <text evidence="10">The RNAP catalytic core consists of 2 alpha, 1 beta, 1 beta' and 1 omega subunit. When a sigma factor is associated with the core the holoenzyme is formed, which can initiate transcription.</text>
</comment>
<evidence type="ECO:0000256" key="8">
    <source>
        <dbReference type="ARBA" id="ARBA00029924"/>
    </source>
</evidence>
<gene>
    <name evidence="10" type="primary">rpoZ</name>
    <name evidence="11" type="ORF">CBW42_02190</name>
</gene>
<dbReference type="GO" id="GO:0006351">
    <property type="term" value="P:DNA-templated transcription"/>
    <property type="evidence" value="ECO:0007669"/>
    <property type="project" value="UniProtKB-UniRule"/>
</dbReference>
<dbReference type="InterPro" id="IPR006110">
    <property type="entry name" value="Pol_omega/Rpo6/RPB6"/>
</dbReference>
<dbReference type="PANTHER" id="PTHR34476:SF1">
    <property type="entry name" value="DNA-DIRECTED RNA POLYMERASE SUBUNIT OMEGA"/>
    <property type="match status" value="1"/>
</dbReference>
<organism evidence="11 12">
    <name type="scientific">Butyricicoccus porcorum</name>
    <dbReference type="NCBI Taxonomy" id="1945634"/>
    <lineage>
        <taxon>Bacteria</taxon>
        <taxon>Bacillati</taxon>
        <taxon>Bacillota</taxon>
        <taxon>Clostridia</taxon>
        <taxon>Eubacteriales</taxon>
        <taxon>Butyricicoccaceae</taxon>
        <taxon>Butyricicoccus</taxon>
    </lineage>
</organism>
<evidence type="ECO:0000256" key="10">
    <source>
        <dbReference type="HAMAP-Rule" id="MF_00366"/>
    </source>
</evidence>
<reference evidence="11 12" key="1">
    <citation type="submission" date="2017-05" db="EMBL/GenBank/DDBJ databases">
        <title>Butyricicoccus porcorum sp. nov. a butyrate-producing bacterium from the swine intestinal tract.</title>
        <authorList>
            <person name="Trachsel J."/>
            <person name="Humphrey S."/>
            <person name="Allen H.K."/>
        </authorList>
    </citation>
    <scope>NUCLEOTIDE SEQUENCE [LARGE SCALE GENOMIC DNA]</scope>
    <source>
        <strain evidence="11">BB10</strain>
    </source>
</reference>
<dbReference type="InterPro" id="IPR036161">
    <property type="entry name" value="RPB6/omega-like_sf"/>
</dbReference>
<comment type="similarity">
    <text evidence="1 10">Belongs to the RNA polymerase subunit omega family.</text>
</comment>
<evidence type="ECO:0000256" key="5">
    <source>
        <dbReference type="ARBA" id="ARBA00022679"/>
    </source>
</evidence>
<protein>
    <recommendedName>
        <fullName evidence="3 10">DNA-directed RNA polymerase subunit omega</fullName>
        <shortName evidence="10">RNAP omega subunit</shortName>
        <ecNumber evidence="2 10">2.7.7.6</ecNumber>
    </recommendedName>
    <alternativeName>
        <fullName evidence="10">RNA polymerase omega subunit</fullName>
    </alternativeName>
    <alternativeName>
        <fullName evidence="8 10">Transcriptase subunit omega</fullName>
    </alternativeName>
</protein>
<dbReference type="PANTHER" id="PTHR34476">
    <property type="entry name" value="DNA-DIRECTED RNA POLYMERASE SUBUNIT OMEGA"/>
    <property type="match status" value="1"/>
</dbReference>
<keyword evidence="5 10" id="KW-0808">Transferase</keyword>
<keyword evidence="12" id="KW-1185">Reference proteome</keyword>